<feature type="transmembrane region" description="Helical" evidence="1">
    <location>
        <begin position="259"/>
        <end position="276"/>
    </location>
</feature>
<evidence type="ECO:0000313" key="3">
    <source>
        <dbReference type="Proteomes" id="UP000032352"/>
    </source>
</evidence>
<proteinExistence type="predicted"/>
<keyword evidence="1" id="KW-1133">Transmembrane helix</keyword>
<protein>
    <submittedName>
        <fullName evidence="2">Uncharacterized protein</fullName>
    </submittedName>
</protein>
<feature type="transmembrane region" description="Helical" evidence="1">
    <location>
        <begin position="6"/>
        <end position="22"/>
    </location>
</feature>
<reference evidence="2 3" key="2">
    <citation type="journal article" date="2022" name="Mar. Drugs">
        <title>Bioassay-Guided Fractionation Leads to the Detection of Cholic Acid Generated by the Rare Thalassomonas sp.</title>
        <authorList>
            <person name="Pheiffer F."/>
            <person name="Schneider Y.K."/>
            <person name="Hansen E.H."/>
            <person name="Andersen J.H."/>
            <person name="Isaksson J."/>
            <person name="Busche T."/>
            <person name="R C."/>
            <person name="Kalinowski J."/>
            <person name="Zyl L.V."/>
            <person name="Trindade M."/>
        </authorList>
    </citation>
    <scope>NUCLEOTIDE SEQUENCE [LARGE SCALE GENOMIC DNA]</scope>
    <source>
        <strain evidence="2 3">XOM25</strain>
    </source>
</reference>
<organism evidence="2 3">
    <name type="scientific">Thalassomonas viridans</name>
    <dbReference type="NCBI Taxonomy" id="137584"/>
    <lineage>
        <taxon>Bacteria</taxon>
        <taxon>Pseudomonadati</taxon>
        <taxon>Pseudomonadota</taxon>
        <taxon>Gammaproteobacteria</taxon>
        <taxon>Alteromonadales</taxon>
        <taxon>Colwelliaceae</taxon>
        <taxon>Thalassomonas</taxon>
    </lineage>
</organism>
<sequence length="293" mass="33571">MLESILFYVIFISQIVLISYYFPKKIQTRTRYVLDNYPEHTYPKLYPKPIAAYKKGLRNFMIINHLMAALGIILIVLYAILSGDYVSSGNHAAKQKYAEGLPIFFGICQYVPYLLMEISGLKQFKLMRQANLSGRRKAELTPRHLFHFISPALVATAFVLYLAFVLFELYLPAFALTEDNVVRIATTTICNLLLGGIIFWNIYGKRLDPHQSHQDRIRQIGFTVRSLVYISMALSLYLVALKAMEVLAIEYLEIILNSLYFQLLAAFSIATMLRILKVEDINFDVYKKGAGSH</sequence>
<feature type="transmembrane region" description="Helical" evidence="1">
    <location>
        <begin position="62"/>
        <end position="81"/>
    </location>
</feature>
<evidence type="ECO:0000256" key="1">
    <source>
        <dbReference type="SAM" id="Phobius"/>
    </source>
</evidence>
<feature type="transmembrane region" description="Helical" evidence="1">
    <location>
        <begin position="101"/>
        <end position="124"/>
    </location>
</feature>
<accession>A0AAE9YZC7</accession>
<gene>
    <name evidence="2" type="ORF">SG34_017325</name>
</gene>
<keyword evidence="1" id="KW-0812">Transmembrane</keyword>
<reference evidence="2 3" key="1">
    <citation type="journal article" date="2015" name="Genome Announc.">
        <title>Draft Genome Sequences of Marine Isolates of Thalassomonas viridans and Thalassomonas actiniarum.</title>
        <authorList>
            <person name="Olonade I."/>
            <person name="van Zyl L.J."/>
            <person name="Trindade M."/>
        </authorList>
    </citation>
    <scope>NUCLEOTIDE SEQUENCE [LARGE SCALE GENOMIC DNA]</scope>
    <source>
        <strain evidence="2 3">XOM25</strain>
    </source>
</reference>
<evidence type="ECO:0000313" key="2">
    <source>
        <dbReference type="EMBL" id="WDE03169.1"/>
    </source>
</evidence>
<feature type="transmembrane region" description="Helical" evidence="1">
    <location>
        <begin position="222"/>
        <end position="239"/>
    </location>
</feature>
<dbReference type="Proteomes" id="UP000032352">
    <property type="component" value="Chromosome"/>
</dbReference>
<dbReference type="AlphaFoldDB" id="A0AAE9YZC7"/>
<keyword evidence="3" id="KW-1185">Reference proteome</keyword>
<dbReference type="RefSeq" id="WP_044837801.1">
    <property type="nucleotide sequence ID" value="NZ_CP059733.1"/>
</dbReference>
<keyword evidence="1" id="KW-0472">Membrane</keyword>
<dbReference type="EMBL" id="CP059733">
    <property type="protein sequence ID" value="WDE03169.1"/>
    <property type="molecule type" value="Genomic_DNA"/>
</dbReference>
<feature type="transmembrane region" description="Helical" evidence="1">
    <location>
        <begin position="182"/>
        <end position="202"/>
    </location>
</feature>
<name>A0AAE9YZC7_9GAMM</name>
<dbReference type="KEGG" id="tvd:SG34_017325"/>
<feature type="transmembrane region" description="Helical" evidence="1">
    <location>
        <begin position="145"/>
        <end position="170"/>
    </location>
</feature>